<feature type="region of interest" description="Disordered" evidence="5">
    <location>
        <begin position="143"/>
        <end position="167"/>
    </location>
</feature>
<dbReference type="Pfam" id="PF01466">
    <property type="entry name" value="Skp1"/>
    <property type="match status" value="1"/>
</dbReference>
<keyword evidence="9" id="KW-1185">Reference proteome</keyword>
<sequence length="167" mass="19085">MASSSSSSKTGLKKMLTLKSSDGDEFELEESIVIQCQTIKHMVEDGFSLIPLQNVDTKTLTKIIEYMKKHAEKTESNKEEIKNFNKEFVKGSFDDQFELVSAANYLHINGLMDLLCQSIADRINNKSVRAVREIFNISNDYTPDEEEKVRDEHKWAHEGGEFDESLD</sequence>
<dbReference type="PANTHER" id="PTHR11165">
    <property type="entry name" value="SKP1"/>
    <property type="match status" value="1"/>
</dbReference>
<evidence type="ECO:0000313" key="8">
    <source>
        <dbReference type="EMBL" id="KAK4361487.1"/>
    </source>
</evidence>
<keyword evidence="3 4" id="KW-0833">Ubl conjugation pathway</keyword>
<comment type="caution">
    <text evidence="8">The sequence shown here is derived from an EMBL/GenBank/DDBJ whole genome shotgun (WGS) entry which is preliminary data.</text>
</comment>
<feature type="domain" description="SKP1 component dimerisation" evidence="6">
    <location>
        <begin position="110"/>
        <end position="156"/>
    </location>
</feature>
<dbReference type="PIRSF" id="PIRSF028729">
    <property type="entry name" value="E3_ubiquit_lig_SCF_Skp"/>
    <property type="match status" value="1"/>
</dbReference>
<dbReference type="SMART" id="SM00512">
    <property type="entry name" value="Skp1"/>
    <property type="match status" value="1"/>
</dbReference>
<dbReference type="AlphaFoldDB" id="A0AAE1S2H9"/>
<name>A0AAE1S2H9_9SOLA</name>
<dbReference type="GO" id="GO:0009867">
    <property type="term" value="P:jasmonic acid mediated signaling pathway"/>
    <property type="evidence" value="ECO:0007669"/>
    <property type="project" value="UniProtKB-ARBA"/>
</dbReference>
<dbReference type="InterPro" id="IPR011333">
    <property type="entry name" value="SKP1/BTB/POZ_sf"/>
</dbReference>
<protein>
    <recommendedName>
        <fullName evidence="4">SKP1-like protein</fullName>
    </recommendedName>
</protein>
<dbReference type="GO" id="GO:0006511">
    <property type="term" value="P:ubiquitin-dependent protein catabolic process"/>
    <property type="evidence" value="ECO:0007669"/>
    <property type="project" value="InterPro"/>
</dbReference>
<proteinExistence type="inferred from homology"/>
<dbReference type="Pfam" id="PF03931">
    <property type="entry name" value="Skp1_POZ"/>
    <property type="match status" value="1"/>
</dbReference>
<dbReference type="SUPFAM" id="SSF81382">
    <property type="entry name" value="Skp1 dimerisation domain-like"/>
    <property type="match status" value="1"/>
</dbReference>
<evidence type="ECO:0000259" key="7">
    <source>
        <dbReference type="Pfam" id="PF03931"/>
    </source>
</evidence>
<dbReference type="InterPro" id="IPR016897">
    <property type="entry name" value="SKP1"/>
</dbReference>
<comment type="function">
    <text evidence="4">Involved in ubiquitination and subsequent proteasomal degradation of target proteins. Together with CUL1, RBX1 and a F-box protein, it forms a SCF E3 ubiquitin ligase complex. The functional specificity of this complex depends on the type of F-box protein. In the SCF complex, it serves as an adapter that links the F-box protein to CUL1.</text>
</comment>
<evidence type="ECO:0000256" key="1">
    <source>
        <dbReference type="ARBA" id="ARBA00004906"/>
    </source>
</evidence>
<evidence type="ECO:0000259" key="6">
    <source>
        <dbReference type="Pfam" id="PF01466"/>
    </source>
</evidence>
<organism evidence="8 9">
    <name type="scientific">Anisodus tanguticus</name>
    <dbReference type="NCBI Taxonomy" id="243964"/>
    <lineage>
        <taxon>Eukaryota</taxon>
        <taxon>Viridiplantae</taxon>
        <taxon>Streptophyta</taxon>
        <taxon>Embryophyta</taxon>
        <taxon>Tracheophyta</taxon>
        <taxon>Spermatophyta</taxon>
        <taxon>Magnoliopsida</taxon>
        <taxon>eudicotyledons</taxon>
        <taxon>Gunneridae</taxon>
        <taxon>Pentapetalae</taxon>
        <taxon>asterids</taxon>
        <taxon>lamiids</taxon>
        <taxon>Solanales</taxon>
        <taxon>Solanaceae</taxon>
        <taxon>Solanoideae</taxon>
        <taxon>Hyoscyameae</taxon>
        <taxon>Anisodus</taxon>
    </lineage>
</organism>
<dbReference type="InterPro" id="IPR036296">
    <property type="entry name" value="SKP1-like_dim_sf"/>
</dbReference>
<dbReference type="EMBL" id="JAVYJV010000010">
    <property type="protein sequence ID" value="KAK4361487.1"/>
    <property type="molecule type" value="Genomic_DNA"/>
</dbReference>
<accession>A0AAE1S2H9</accession>
<comment type="similarity">
    <text evidence="2 4">Belongs to the SKP1 family.</text>
</comment>
<feature type="compositionally biased region" description="Basic and acidic residues" evidence="5">
    <location>
        <begin position="147"/>
        <end position="160"/>
    </location>
</feature>
<evidence type="ECO:0000256" key="4">
    <source>
        <dbReference type="PIRNR" id="PIRNR028729"/>
    </source>
</evidence>
<evidence type="ECO:0000313" key="9">
    <source>
        <dbReference type="Proteomes" id="UP001291623"/>
    </source>
</evidence>
<evidence type="ECO:0000256" key="3">
    <source>
        <dbReference type="ARBA" id="ARBA00022786"/>
    </source>
</evidence>
<dbReference type="InterPro" id="IPR016072">
    <property type="entry name" value="Skp1_comp_dimer"/>
</dbReference>
<comment type="pathway">
    <text evidence="1 4">Protein modification; protein ubiquitination.</text>
</comment>
<dbReference type="InterPro" id="IPR016073">
    <property type="entry name" value="Skp1_comp_POZ"/>
</dbReference>
<dbReference type="GO" id="GO:0016567">
    <property type="term" value="P:protein ubiquitination"/>
    <property type="evidence" value="ECO:0007669"/>
    <property type="project" value="UniProtKB-UniRule"/>
</dbReference>
<gene>
    <name evidence="8" type="ORF">RND71_020439</name>
</gene>
<comment type="subunit">
    <text evidence="4">Part of a SCF (SKP1-cullin-F-box) protein ligase complex.</text>
</comment>
<dbReference type="Proteomes" id="UP001291623">
    <property type="component" value="Unassembled WGS sequence"/>
</dbReference>
<dbReference type="SUPFAM" id="SSF54695">
    <property type="entry name" value="POZ domain"/>
    <property type="match status" value="1"/>
</dbReference>
<dbReference type="Gene3D" id="3.30.710.10">
    <property type="entry name" value="Potassium Channel Kv1.1, Chain A"/>
    <property type="match status" value="1"/>
</dbReference>
<feature type="domain" description="SKP1 component POZ" evidence="7">
    <location>
        <begin position="14"/>
        <end position="71"/>
    </location>
</feature>
<dbReference type="InterPro" id="IPR001232">
    <property type="entry name" value="SKP1-like"/>
</dbReference>
<evidence type="ECO:0000256" key="5">
    <source>
        <dbReference type="SAM" id="MobiDB-lite"/>
    </source>
</evidence>
<reference evidence="8" key="1">
    <citation type="submission" date="2023-12" db="EMBL/GenBank/DDBJ databases">
        <title>Genome assembly of Anisodus tanguticus.</title>
        <authorList>
            <person name="Wang Y.-J."/>
        </authorList>
    </citation>
    <scope>NUCLEOTIDE SEQUENCE</scope>
    <source>
        <strain evidence="8">KB-2021</strain>
        <tissue evidence="8">Leaf</tissue>
    </source>
</reference>
<evidence type="ECO:0000256" key="2">
    <source>
        <dbReference type="ARBA" id="ARBA00009993"/>
    </source>
</evidence>